<comment type="cofactor">
    <cofactor evidence="1">
        <name>NAD(+)</name>
        <dbReference type="ChEBI" id="CHEBI:57540"/>
    </cofactor>
</comment>
<evidence type="ECO:0000256" key="3">
    <source>
        <dbReference type="ARBA" id="ARBA00023027"/>
    </source>
</evidence>
<dbReference type="Gene3D" id="3.90.25.10">
    <property type="entry name" value="UDP-galactose 4-epimerase, domain 1"/>
    <property type="match status" value="1"/>
</dbReference>
<gene>
    <name evidence="6" type="ORF">F5891DRAFT_981835</name>
</gene>
<dbReference type="InterPro" id="IPR001509">
    <property type="entry name" value="Epimerase_deHydtase"/>
</dbReference>
<dbReference type="Pfam" id="PF01370">
    <property type="entry name" value="Epimerase"/>
    <property type="match status" value="1"/>
</dbReference>
<keyword evidence="7" id="KW-1185">Reference proteome</keyword>
<keyword evidence="4" id="KW-0456">Lyase</keyword>
<comment type="caution">
    <text evidence="6">The sequence shown here is derived from an EMBL/GenBank/DDBJ whole genome shotgun (WGS) entry which is preliminary data.</text>
</comment>
<dbReference type="GO" id="GO:0070403">
    <property type="term" value="F:NAD+ binding"/>
    <property type="evidence" value="ECO:0007669"/>
    <property type="project" value="InterPro"/>
</dbReference>
<dbReference type="AlphaFoldDB" id="A0AAD4HJH0"/>
<dbReference type="RefSeq" id="XP_041224012.1">
    <property type="nucleotide sequence ID" value="XM_041377164.1"/>
</dbReference>
<protein>
    <recommendedName>
        <fullName evidence="5">NAD-dependent epimerase/dehydratase domain-containing protein</fullName>
    </recommendedName>
</protein>
<reference evidence="6" key="1">
    <citation type="journal article" date="2020" name="New Phytol.">
        <title>Comparative genomics reveals dynamic genome evolution in host specialist ectomycorrhizal fungi.</title>
        <authorList>
            <person name="Lofgren L.A."/>
            <person name="Nguyen N.H."/>
            <person name="Vilgalys R."/>
            <person name="Ruytinx J."/>
            <person name="Liao H.L."/>
            <person name="Branco S."/>
            <person name="Kuo A."/>
            <person name="LaButti K."/>
            <person name="Lipzen A."/>
            <person name="Andreopoulos W."/>
            <person name="Pangilinan J."/>
            <person name="Riley R."/>
            <person name="Hundley H."/>
            <person name="Na H."/>
            <person name="Barry K."/>
            <person name="Grigoriev I.V."/>
            <person name="Stajich J.E."/>
            <person name="Kennedy P.G."/>
        </authorList>
    </citation>
    <scope>NUCLEOTIDE SEQUENCE</scope>
    <source>
        <strain evidence="6">FC203</strain>
    </source>
</reference>
<accession>A0AAD4HJH0</accession>
<dbReference type="GO" id="GO:0005737">
    <property type="term" value="C:cytoplasm"/>
    <property type="evidence" value="ECO:0007669"/>
    <property type="project" value="TreeGrafter"/>
</dbReference>
<dbReference type="InterPro" id="IPR044516">
    <property type="entry name" value="UXS-like"/>
</dbReference>
<dbReference type="Gene3D" id="3.40.50.720">
    <property type="entry name" value="NAD(P)-binding Rossmann-like Domain"/>
    <property type="match status" value="1"/>
</dbReference>
<dbReference type="InterPro" id="IPR036291">
    <property type="entry name" value="NAD(P)-bd_dom_sf"/>
</dbReference>
<dbReference type="Proteomes" id="UP001195769">
    <property type="component" value="Unassembled WGS sequence"/>
</dbReference>
<evidence type="ECO:0000256" key="4">
    <source>
        <dbReference type="ARBA" id="ARBA00023239"/>
    </source>
</evidence>
<keyword evidence="3" id="KW-0520">NAD</keyword>
<dbReference type="GO" id="GO:0048040">
    <property type="term" value="F:UDP-glucuronate decarboxylase activity"/>
    <property type="evidence" value="ECO:0007669"/>
    <property type="project" value="TreeGrafter"/>
</dbReference>
<feature type="domain" description="NAD-dependent epimerase/dehydratase" evidence="5">
    <location>
        <begin position="11"/>
        <end position="92"/>
    </location>
</feature>
<evidence type="ECO:0000256" key="1">
    <source>
        <dbReference type="ARBA" id="ARBA00001911"/>
    </source>
</evidence>
<sequence length="175" mass="19872">MQFVEKMQIHIAWFHNIFGPYGTWVGGHEKVPAAAAAQLRKALAAYMDPTTQHEIEFWGDAKQQRSFLYINNCVEVILLLLESDCSAPINIGSDCSVTIDDENCRAICRDVGDVHFRYMDDIRPVGIHSCNSNNEFIMKTLCWTPKITLEASMMKTVNWIRGEMEKMLHSTGKTA</sequence>
<dbReference type="GO" id="GO:0042732">
    <property type="term" value="P:D-xylose metabolic process"/>
    <property type="evidence" value="ECO:0007669"/>
    <property type="project" value="InterPro"/>
</dbReference>
<dbReference type="PANTHER" id="PTHR43078:SF6">
    <property type="entry name" value="UDP-GLUCURONIC ACID DECARBOXYLASE 1"/>
    <property type="match status" value="1"/>
</dbReference>
<evidence type="ECO:0000259" key="5">
    <source>
        <dbReference type="Pfam" id="PF01370"/>
    </source>
</evidence>
<dbReference type="EMBL" id="JABBWK010000039">
    <property type="protein sequence ID" value="KAG1898436.1"/>
    <property type="molecule type" value="Genomic_DNA"/>
</dbReference>
<dbReference type="PANTHER" id="PTHR43078">
    <property type="entry name" value="UDP-GLUCURONIC ACID DECARBOXYLASE-RELATED"/>
    <property type="match status" value="1"/>
</dbReference>
<organism evidence="6 7">
    <name type="scientific">Suillus fuscotomentosus</name>
    <dbReference type="NCBI Taxonomy" id="1912939"/>
    <lineage>
        <taxon>Eukaryota</taxon>
        <taxon>Fungi</taxon>
        <taxon>Dikarya</taxon>
        <taxon>Basidiomycota</taxon>
        <taxon>Agaricomycotina</taxon>
        <taxon>Agaricomycetes</taxon>
        <taxon>Agaricomycetidae</taxon>
        <taxon>Boletales</taxon>
        <taxon>Suillineae</taxon>
        <taxon>Suillaceae</taxon>
        <taxon>Suillus</taxon>
    </lineage>
</organism>
<evidence type="ECO:0000256" key="2">
    <source>
        <dbReference type="ARBA" id="ARBA00022793"/>
    </source>
</evidence>
<dbReference type="SUPFAM" id="SSF51735">
    <property type="entry name" value="NAD(P)-binding Rossmann-fold domains"/>
    <property type="match status" value="1"/>
</dbReference>
<keyword evidence="2" id="KW-0210">Decarboxylase</keyword>
<dbReference type="GeneID" id="64671462"/>
<name>A0AAD4HJH0_9AGAM</name>
<evidence type="ECO:0000313" key="6">
    <source>
        <dbReference type="EMBL" id="KAG1898436.1"/>
    </source>
</evidence>
<proteinExistence type="predicted"/>
<evidence type="ECO:0000313" key="7">
    <source>
        <dbReference type="Proteomes" id="UP001195769"/>
    </source>
</evidence>